<dbReference type="InterPro" id="IPR000719">
    <property type="entry name" value="Prot_kinase_dom"/>
</dbReference>
<name>A0A397TXX4_9GLOM</name>
<dbReference type="Pfam" id="PF08238">
    <property type="entry name" value="Sel1"/>
    <property type="match status" value="2"/>
</dbReference>
<dbReference type="InterPro" id="IPR006597">
    <property type="entry name" value="Sel1-like"/>
</dbReference>
<reference evidence="3 4" key="1">
    <citation type="submission" date="2018-06" db="EMBL/GenBank/DDBJ databases">
        <title>Comparative genomics reveals the genomic features of Rhizophagus irregularis, R. cerebriforme, R. diaphanum and Gigaspora rosea, and their symbiotic lifestyle signature.</title>
        <authorList>
            <person name="Morin E."/>
            <person name="San Clemente H."/>
            <person name="Chen E.C.H."/>
            <person name="De La Providencia I."/>
            <person name="Hainaut M."/>
            <person name="Kuo A."/>
            <person name="Kohler A."/>
            <person name="Murat C."/>
            <person name="Tang N."/>
            <person name="Roy S."/>
            <person name="Loubradou J."/>
            <person name="Henrissat B."/>
            <person name="Grigoriev I.V."/>
            <person name="Corradi N."/>
            <person name="Roux C."/>
            <person name="Martin F.M."/>
        </authorList>
    </citation>
    <scope>NUCLEOTIDE SEQUENCE [LARGE SCALE GENOMIC DNA]</scope>
    <source>
        <strain evidence="3 4">DAOM 194757</strain>
    </source>
</reference>
<gene>
    <name evidence="3" type="ORF">C2G38_898670</name>
</gene>
<dbReference type="SMART" id="SM00671">
    <property type="entry name" value="SEL1"/>
    <property type="match status" value="2"/>
</dbReference>
<keyword evidence="1" id="KW-0547">Nucleotide-binding</keyword>
<keyword evidence="4" id="KW-1185">Reference proteome</keyword>
<dbReference type="InterPro" id="IPR001245">
    <property type="entry name" value="Ser-Thr/Tyr_kinase_cat_dom"/>
</dbReference>
<sequence>MKSANMGHIGGICNIGNCYASGNGVEKDYNKAFEYLKKSADMGDMASMQNVAFCYRNGIGAQRDIQSANHWFRKYRNLLINSKINKSLDIDPGLKNVLDNDKYKLSWIDYCDFKDIKEIGKGGFATVYYALWDDRTNNTYLPVALKEIRGSSDNTKDFVNELKNYCDIGYENPSFLECIGVSKNNDYIIVMRYAREGSLSQNLDKYQR</sequence>
<evidence type="ECO:0000259" key="2">
    <source>
        <dbReference type="PROSITE" id="PS50011"/>
    </source>
</evidence>
<dbReference type="AlphaFoldDB" id="A0A397TXX4"/>
<evidence type="ECO:0000313" key="4">
    <source>
        <dbReference type="Proteomes" id="UP000266673"/>
    </source>
</evidence>
<feature type="domain" description="Protein kinase" evidence="2">
    <location>
        <begin position="113"/>
        <end position="208"/>
    </location>
</feature>
<organism evidence="3 4">
    <name type="scientific">Gigaspora rosea</name>
    <dbReference type="NCBI Taxonomy" id="44941"/>
    <lineage>
        <taxon>Eukaryota</taxon>
        <taxon>Fungi</taxon>
        <taxon>Fungi incertae sedis</taxon>
        <taxon>Mucoromycota</taxon>
        <taxon>Glomeromycotina</taxon>
        <taxon>Glomeromycetes</taxon>
        <taxon>Diversisporales</taxon>
        <taxon>Gigasporaceae</taxon>
        <taxon>Gigaspora</taxon>
    </lineage>
</organism>
<protein>
    <recommendedName>
        <fullName evidence="2">Protein kinase domain-containing protein</fullName>
    </recommendedName>
</protein>
<evidence type="ECO:0000256" key="1">
    <source>
        <dbReference type="PROSITE-ProRule" id="PRU10141"/>
    </source>
</evidence>
<dbReference type="EMBL" id="QKWP01002760">
    <property type="protein sequence ID" value="RIB02251.1"/>
    <property type="molecule type" value="Genomic_DNA"/>
</dbReference>
<evidence type="ECO:0000313" key="3">
    <source>
        <dbReference type="EMBL" id="RIB02251.1"/>
    </source>
</evidence>
<dbReference type="PANTHER" id="PTHR43628">
    <property type="entry name" value="ACTIVATOR OF C KINASE PROTEIN 1-RELATED"/>
    <property type="match status" value="1"/>
</dbReference>
<proteinExistence type="predicted"/>
<dbReference type="Proteomes" id="UP000266673">
    <property type="component" value="Unassembled WGS sequence"/>
</dbReference>
<keyword evidence="1" id="KW-0067">ATP-binding</keyword>
<dbReference type="Gene3D" id="1.10.510.10">
    <property type="entry name" value="Transferase(Phosphotransferase) domain 1"/>
    <property type="match status" value="1"/>
</dbReference>
<dbReference type="Gene3D" id="1.25.40.10">
    <property type="entry name" value="Tetratricopeptide repeat domain"/>
    <property type="match status" value="1"/>
</dbReference>
<dbReference type="PROSITE" id="PS50011">
    <property type="entry name" value="PROTEIN_KINASE_DOM"/>
    <property type="match status" value="1"/>
</dbReference>
<dbReference type="Pfam" id="PF07714">
    <property type="entry name" value="PK_Tyr_Ser-Thr"/>
    <property type="match status" value="1"/>
</dbReference>
<dbReference type="GO" id="GO:0004672">
    <property type="term" value="F:protein kinase activity"/>
    <property type="evidence" value="ECO:0007669"/>
    <property type="project" value="InterPro"/>
</dbReference>
<dbReference type="InterPro" id="IPR011990">
    <property type="entry name" value="TPR-like_helical_dom_sf"/>
</dbReference>
<dbReference type="PANTHER" id="PTHR43628:SF1">
    <property type="entry name" value="CHITIN SYNTHASE REGULATORY FACTOR 2-RELATED"/>
    <property type="match status" value="1"/>
</dbReference>
<feature type="binding site" evidence="1">
    <location>
        <position position="146"/>
    </location>
    <ligand>
        <name>ATP</name>
        <dbReference type="ChEBI" id="CHEBI:30616"/>
    </ligand>
</feature>
<dbReference type="OrthoDB" id="2428734at2759"/>
<dbReference type="InterPro" id="IPR017441">
    <property type="entry name" value="Protein_kinase_ATP_BS"/>
</dbReference>
<dbReference type="GO" id="GO:0005524">
    <property type="term" value="F:ATP binding"/>
    <property type="evidence" value="ECO:0007669"/>
    <property type="project" value="UniProtKB-UniRule"/>
</dbReference>
<dbReference type="InterPro" id="IPR011009">
    <property type="entry name" value="Kinase-like_dom_sf"/>
</dbReference>
<accession>A0A397TXX4</accession>
<dbReference type="InterPro" id="IPR052945">
    <property type="entry name" value="Mitotic_Regulator"/>
</dbReference>
<dbReference type="STRING" id="44941.A0A397TXX4"/>
<dbReference type="SUPFAM" id="SSF56112">
    <property type="entry name" value="Protein kinase-like (PK-like)"/>
    <property type="match status" value="1"/>
</dbReference>
<comment type="caution">
    <text evidence="3">The sequence shown here is derived from an EMBL/GenBank/DDBJ whole genome shotgun (WGS) entry which is preliminary data.</text>
</comment>
<dbReference type="PROSITE" id="PS00107">
    <property type="entry name" value="PROTEIN_KINASE_ATP"/>
    <property type="match status" value="1"/>
</dbReference>
<dbReference type="SUPFAM" id="SSF81901">
    <property type="entry name" value="HCP-like"/>
    <property type="match status" value="1"/>
</dbReference>